<dbReference type="InterPro" id="IPR001356">
    <property type="entry name" value="HD"/>
</dbReference>
<evidence type="ECO:0000256" key="7">
    <source>
        <dbReference type="SAM" id="MobiDB-lite"/>
    </source>
</evidence>
<dbReference type="GeneID" id="92049754"/>
<dbReference type="CDD" id="cd00086">
    <property type="entry name" value="homeodomain"/>
    <property type="match status" value="1"/>
</dbReference>
<gene>
    <name evidence="9" type="ORF">PG997_012380</name>
</gene>
<keyword evidence="4 5" id="KW-0539">Nucleus</keyword>
<keyword evidence="2 5" id="KW-0238">DNA-binding</keyword>
<feature type="compositionally biased region" description="Low complexity" evidence="7">
    <location>
        <begin position="664"/>
        <end position="682"/>
    </location>
</feature>
<dbReference type="PANTHER" id="PTHR24208">
    <property type="entry name" value="LIM/HOMEOBOX PROTEIN LHX"/>
    <property type="match status" value="1"/>
</dbReference>
<feature type="compositionally biased region" description="Low complexity" evidence="7">
    <location>
        <begin position="838"/>
        <end position="847"/>
    </location>
</feature>
<feature type="compositionally biased region" description="Polar residues" evidence="7">
    <location>
        <begin position="561"/>
        <end position="583"/>
    </location>
</feature>
<keyword evidence="10" id="KW-1185">Reference proteome</keyword>
<feature type="compositionally biased region" description="Polar residues" evidence="7">
    <location>
        <begin position="633"/>
        <end position="656"/>
    </location>
</feature>
<feature type="region of interest" description="Disordered" evidence="7">
    <location>
        <begin position="630"/>
        <end position="704"/>
    </location>
</feature>
<accession>A0ABR1V394</accession>
<protein>
    <recommendedName>
        <fullName evidence="8">Homeobox domain-containing protein</fullName>
    </recommendedName>
</protein>
<evidence type="ECO:0000259" key="8">
    <source>
        <dbReference type="PROSITE" id="PS50071"/>
    </source>
</evidence>
<dbReference type="EMBL" id="JAQQWN010000009">
    <property type="protein sequence ID" value="KAK8065633.1"/>
    <property type="molecule type" value="Genomic_DNA"/>
</dbReference>
<keyword evidence="3 5" id="KW-0371">Homeobox</keyword>
<evidence type="ECO:0000256" key="4">
    <source>
        <dbReference type="ARBA" id="ARBA00023242"/>
    </source>
</evidence>
<evidence type="ECO:0000256" key="6">
    <source>
        <dbReference type="RuleBase" id="RU000682"/>
    </source>
</evidence>
<dbReference type="Pfam" id="PF00046">
    <property type="entry name" value="Homeodomain"/>
    <property type="match status" value="1"/>
</dbReference>
<comment type="subcellular location">
    <subcellularLocation>
        <location evidence="1 5 6">Nucleus</location>
    </subcellularLocation>
</comment>
<feature type="compositionally biased region" description="Polar residues" evidence="7">
    <location>
        <begin position="233"/>
        <end position="266"/>
    </location>
</feature>
<evidence type="ECO:0000313" key="10">
    <source>
        <dbReference type="Proteomes" id="UP001433268"/>
    </source>
</evidence>
<feature type="DNA-binding region" description="Homeobox" evidence="5">
    <location>
        <begin position="384"/>
        <end position="444"/>
    </location>
</feature>
<dbReference type="SMART" id="SM00389">
    <property type="entry name" value="HOX"/>
    <property type="match status" value="1"/>
</dbReference>
<evidence type="ECO:0000256" key="2">
    <source>
        <dbReference type="ARBA" id="ARBA00023125"/>
    </source>
</evidence>
<feature type="region of interest" description="Disordered" evidence="7">
    <location>
        <begin position="233"/>
        <end position="385"/>
    </location>
</feature>
<dbReference type="InterPro" id="IPR009057">
    <property type="entry name" value="Homeodomain-like_sf"/>
</dbReference>
<feature type="domain" description="Homeobox" evidence="8">
    <location>
        <begin position="382"/>
        <end position="443"/>
    </location>
</feature>
<dbReference type="RefSeq" id="XP_066662386.1">
    <property type="nucleotide sequence ID" value="XM_066816694.1"/>
</dbReference>
<evidence type="ECO:0000313" key="9">
    <source>
        <dbReference type="EMBL" id="KAK8065633.1"/>
    </source>
</evidence>
<name>A0ABR1V394_9PEZI</name>
<reference evidence="9 10" key="1">
    <citation type="submission" date="2023-01" db="EMBL/GenBank/DDBJ databases">
        <title>Analysis of 21 Apiospora genomes using comparative genomics revels a genus with tremendous synthesis potential of carbohydrate active enzymes and secondary metabolites.</title>
        <authorList>
            <person name="Sorensen T."/>
        </authorList>
    </citation>
    <scope>NUCLEOTIDE SEQUENCE [LARGE SCALE GENOMIC DNA]</scope>
    <source>
        <strain evidence="9 10">CBS 114990</strain>
    </source>
</reference>
<proteinExistence type="predicted"/>
<feature type="region of interest" description="Disordered" evidence="7">
    <location>
        <begin position="516"/>
        <end position="601"/>
    </location>
</feature>
<dbReference type="PROSITE" id="PS50071">
    <property type="entry name" value="HOMEOBOX_2"/>
    <property type="match status" value="1"/>
</dbReference>
<organism evidence="9 10">
    <name type="scientific">Apiospora hydei</name>
    <dbReference type="NCBI Taxonomy" id="1337664"/>
    <lineage>
        <taxon>Eukaryota</taxon>
        <taxon>Fungi</taxon>
        <taxon>Dikarya</taxon>
        <taxon>Ascomycota</taxon>
        <taxon>Pezizomycotina</taxon>
        <taxon>Sordariomycetes</taxon>
        <taxon>Xylariomycetidae</taxon>
        <taxon>Amphisphaeriales</taxon>
        <taxon>Apiosporaceae</taxon>
        <taxon>Apiospora</taxon>
    </lineage>
</organism>
<feature type="region of interest" description="Disordered" evidence="7">
    <location>
        <begin position="727"/>
        <end position="754"/>
    </location>
</feature>
<dbReference type="PANTHER" id="PTHR24208:SF166">
    <property type="entry name" value="LIM HOMEOBOX TRANSCRIPTION FACTOR 1 ALPHA, ISOFORM B"/>
    <property type="match status" value="1"/>
</dbReference>
<dbReference type="SUPFAM" id="SSF46689">
    <property type="entry name" value="Homeodomain-like"/>
    <property type="match status" value="1"/>
</dbReference>
<evidence type="ECO:0000256" key="1">
    <source>
        <dbReference type="ARBA" id="ARBA00004123"/>
    </source>
</evidence>
<dbReference type="InterPro" id="IPR050453">
    <property type="entry name" value="LIM_Homeobox_TF"/>
</dbReference>
<dbReference type="Gene3D" id="1.10.10.60">
    <property type="entry name" value="Homeodomain-like"/>
    <property type="match status" value="1"/>
</dbReference>
<feature type="compositionally biased region" description="Basic and acidic residues" evidence="7">
    <location>
        <begin position="304"/>
        <end position="321"/>
    </location>
</feature>
<dbReference type="Proteomes" id="UP001433268">
    <property type="component" value="Unassembled WGS sequence"/>
</dbReference>
<evidence type="ECO:0000256" key="5">
    <source>
        <dbReference type="PROSITE-ProRule" id="PRU00108"/>
    </source>
</evidence>
<evidence type="ECO:0000256" key="3">
    <source>
        <dbReference type="ARBA" id="ARBA00023155"/>
    </source>
</evidence>
<sequence>MVAAAAVVVRSSGEASKPQPAHMGQPSRIPQQKYAAVQRAWGRLGMKLSLPRPRPRPGLVCIQRAARAVLVDPFGSSQGISPSRIRGSVRPALNLTRLPHTFSGYPFDTGRASNTCSATPTSLGLVLLDDQNWNTSLRQDNTVDPVLDCRRNRCHRSHGNRRAPRTLDYWEEKTVVTAGSKCSDSPKVLSTFARRSFTISICALNRVVVFSFLASVRSYAIPFKTFPMLSFEQGSGSNSNETSAQQQQRPANSQAALSTQPSQGTPGSPHGHGRSLDPLGLRAPKVESPTQESSDPHIAPSYRVKAEPTRDENTEASRLPHESAPTSPSGAQGHGAAEGMGENDDLSLGKEEDDDVLDDDEMIEGEGDPNAPPQTAAERTAARRKMKRFRLTHQQTRFLMSEFAKQPHPDAAHRERLSREIPGLSPRQVQVWFQNRRHSRAKIKRLTADDRDRMIKMRAVPDDFDNVQALHSPYGAVHTLGTPITPPVDFGNPASYADHMMRPLMLDTIRRSDAEEHMSPTGLSPGFGGLGFATSGPMGHPDLLSPLSPPSTDRGGYYSSHLASPLSSGPRTSNPFARQNSLETGMPMHSSRQPIRPLQPLQLRETMSRSRSENLQSPLRSSMSWKGDAIDFNNYQPGSSSPVAGSRHQSVYQPDQMSGGAGSPMGYDSSSYSSNPVQSPTSHMGYSGIHSSTLQPPPQSRSRLRAASATLPLGLDLRTQYRSVSGLQPTGAASMTPRSATTASYGNSSSYTTSFPSAPLSAPIDFSLPRTPGSRPVHDYSIPQISAPIAPPHDFSQALHGNMTSPTSRTPMRDSFGGGSLAAGQGRASNDRSDEYSQDSYGSSSSALKRKRSLSISQAGHAGPGPQPYGHST</sequence>
<feature type="compositionally biased region" description="Acidic residues" evidence="7">
    <location>
        <begin position="341"/>
        <end position="367"/>
    </location>
</feature>
<comment type="caution">
    <text evidence="9">The sequence shown here is derived from an EMBL/GenBank/DDBJ whole genome shotgun (WGS) entry which is preliminary data.</text>
</comment>
<feature type="region of interest" description="Disordered" evidence="7">
    <location>
        <begin position="766"/>
        <end position="873"/>
    </location>
</feature>